<dbReference type="AlphaFoldDB" id="A0A7H2BLF9"/>
<keyword evidence="3" id="KW-1185">Reference proteome</keyword>
<dbReference type="Pfam" id="PF00701">
    <property type="entry name" value="DHDPS"/>
    <property type="match status" value="1"/>
</dbReference>
<sequence length="94" mass="9987">MLNHFATNCQNTELPVIVYDNPSTTHFNFDIELYARLSELPGTKSIKIPPGFVVGENPGAAIAALKAEISDDVSIGISGDGAAARRLVAGCDLW</sequence>
<accession>A0A7H2BLF9</accession>
<proteinExistence type="predicted"/>
<name>A0A7H2BLF9_9MICC</name>
<dbReference type="GO" id="GO:0016829">
    <property type="term" value="F:lyase activity"/>
    <property type="evidence" value="ECO:0007669"/>
    <property type="project" value="UniProtKB-KW"/>
</dbReference>
<dbReference type="Proteomes" id="UP000516421">
    <property type="component" value="Chromosome"/>
</dbReference>
<dbReference type="Gene3D" id="3.20.20.70">
    <property type="entry name" value="Aldolase class I"/>
    <property type="match status" value="1"/>
</dbReference>
<evidence type="ECO:0000313" key="3">
    <source>
        <dbReference type="Proteomes" id="UP000516421"/>
    </source>
</evidence>
<organism evidence="2 3">
    <name type="scientific">Rothia amarae</name>
    <dbReference type="NCBI Taxonomy" id="169480"/>
    <lineage>
        <taxon>Bacteria</taxon>
        <taxon>Bacillati</taxon>
        <taxon>Actinomycetota</taxon>
        <taxon>Actinomycetes</taxon>
        <taxon>Micrococcales</taxon>
        <taxon>Micrococcaceae</taxon>
        <taxon>Rothia</taxon>
    </lineage>
</organism>
<keyword evidence="1" id="KW-0456">Lyase</keyword>
<protein>
    <submittedName>
        <fullName evidence="2">Dihydrodipicolinate synthase family protein</fullName>
    </submittedName>
</protein>
<reference evidence="2 3" key="1">
    <citation type="submission" date="2020-09" db="EMBL/GenBank/DDBJ databases">
        <title>Investigation of environmental microbe.</title>
        <authorList>
            <person name="Ou Y."/>
            <person name="Kang Q."/>
        </authorList>
    </citation>
    <scope>NUCLEOTIDE SEQUENCE [LARGE SCALE GENOMIC DNA]</scope>
    <source>
        <strain evidence="2 3">KJZ-9</strain>
    </source>
</reference>
<dbReference type="EMBL" id="CP061538">
    <property type="protein sequence ID" value="QNV40505.1"/>
    <property type="molecule type" value="Genomic_DNA"/>
</dbReference>
<dbReference type="InterPro" id="IPR013785">
    <property type="entry name" value="Aldolase_TIM"/>
</dbReference>
<dbReference type="InterPro" id="IPR002220">
    <property type="entry name" value="DapA-like"/>
</dbReference>
<evidence type="ECO:0000313" key="2">
    <source>
        <dbReference type="EMBL" id="QNV40505.1"/>
    </source>
</evidence>
<gene>
    <name evidence="2" type="ORF">IDM48_03575</name>
</gene>
<evidence type="ECO:0000256" key="1">
    <source>
        <dbReference type="ARBA" id="ARBA00023239"/>
    </source>
</evidence>
<dbReference type="SUPFAM" id="SSF51569">
    <property type="entry name" value="Aldolase"/>
    <property type="match status" value="1"/>
</dbReference>
<dbReference type="KEGG" id="rama:IDM48_03575"/>